<proteinExistence type="predicted"/>
<dbReference type="InterPro" id="IPR021455">
    <property type="entry name" value="DUF3106"/>
</dbReference>
<organism evidence="1 2">
    <name type="scientific">Desulfacinum hydrothermale DSM 13146</name>
    <dbReference type="NCBI Taxonomy" id="1121390"/>
    <lineage>
        <taxon>Bacteria</taxon>
        <taxon>Pseudomonadati</taxon>
        <taxon>Thermodesulfobacteriota</taxon>
        <taxon>Syntrophobacteria</taxon>
        <taxon>Syntrophobacterales</taxon>
        <taxon>Syntrophobacteraceae</taxon>
        <taxon>Desulfacinum</taxon>
    </lineage>
</organism>
<dbReference type="EMBL" id="FWXF01000007">
    <property type="protein sequence ID" value="SMC22939.1"/>
    <property type="molecule type" value="Genomic_DNA"/>
</dbReference>
<dbReference type="Proteomes" id="UP000192783">
    <property type="component" value="Unassembled WGS sequence"/>
</dbReference>
<protein>
    <recommendedName>
        <fullName evidence="3">DUF3106 domain-containing protein</fullName>
    </recommendedName>
</protein>
<dbReference type="AlphaFoldDB" id="A0A1W1XG61"/>
<keyword evidence="2" id="KW-1185">Reference proteome</keyword>
<dbReference type="Pfam" id="PF11304">
    <property type="entry name" value="DUF3106"/>
    <property type="match status" value="1"/>
</dbReference>
<sequence>MGRLRAWLPIAILWGFLWVPHAAWGGYKDGAAARWERPWRVVTSLPAGAVLAKRHAGNAGGLGPGNDGLDWQKRYREWQSLSPEEKEKIRKRYEKYKSLPEPKRKLYEKRYRQWERLTPAQKKRVEDGLRRWDQLTPQEQESIRRLFLR</sequence>
<evidence type="ECO:0000313" key="1">
    <source>
        <dbReference type="EMBL" id="SMC22939.1"/>
    </source>
</evidence>
<reference evidence="1 2" key="1">
    <citation type="submission" date="2017-04" db="EMBL/GenBank/DDBJ databases">
        <authorList>
            <person name="Afonso C.L."/>
            <person name="Miller P.J."/>
            <person name="Scott M.A."/>
            <person name="Spackman E."/>
            <person name="Goraichik I."/>
            <person name="Dimitrov K.M."/>
            <person name="Suarez D.L."/>
            <person name="Swayne D.E."/>
        </authorList>
    </citation>
    <scope>NUCLEOTIDE SEQUENCE [LARGE SCALE GENOMIC DNA]</scope>
    <source>
        <strain evidence="1 2">DSM 13146</strain>
    </source>
</reference>
<gene>
    <name evidence="1" type="ORF">SAMN02746041_01597</name>
</gene>
<name>A0A1W1XG61_9BACT</name>
<dbReference type="RefSeq" id="WP_084057356.1">
    <property type="nucleotide sequence ID" value="NZ_FWXF01000007.1"/>
</dbReference>
<dbReference type="STRING" id="1121390.SAMN02746041_01597"/>
<evidence type="ECO:0000313" key="2">
    <source>
        <dbReference type="Proteomes" id="UP000192783"/>
    </source>
</evidence>
<accession>A0A1W1XG61</accession>
<evidence type="ECO:0008006" key="3">
    <source>
        <dbReference type="Google" id="ProtNLM"/>
    </source>
</evidence>